<reference evidence="2" key="1">
    <citation type="submission" date="2016-10" db="EMBL/GenBank/DDBJ databases">
        <authorList>
            <person name="Varghese N."/>
            <person name="Submissions S."/>
        </authorList>
    </citation>
    <scope>NUCLEOTIDE SEQUENCE [LARGE SCALE GENOMIC DNA]</scope>
    <source>
        <strain evidence="2">DSM 123</strain>
    </source>
</reference>
<keyword evidence="1" id="KW-0540">Nuclease</keyword>
<dbReference type="EMBL" id="FODT01000012">
    <property type="protein sequence ID" value="SEP27016.1"/>
    <property type="molecule type" value="Genomic_DNA"/>
</dbReference>
<dbReference type="InterPro" id="IPR044925">
    <property type="entry name" value="His-Me_finger_sf"/>
</dbReference>
<accession>A0A1H8WHA3</accession>
<keyword evidence="2" id="KW-1185">Reference proteome</keyword>
<keyword evidence="1" id="KW-0378">Hydrolase</keyword>
<dbReference type="SUPFAM" id="SSF54060">
    <property type="entry name" value="His-Me finger endonucleases"/>
    <property type="match status" value="1"/>
</dbReference>
<dbReference type="Proteomes" id="UP000199615">
    <property type="component" value="Unassembled WGS sequence"/>
</dbReference>
<evidence type="ECO:0000313" key="1">
    <source>
        <dbReference type="EMBL" id="SEP27016.1"/>
    </source>
</evidence>
<dbReference type="OrthoDB" id="8233334at2"/>
<gene>
    <name evidence="1" type="ORF">SAMN05444123_11292</name>
</gene>
<proteinExistence type="predicted"/>
<dbReference type="GO" id="GO:0004519">
    <property type="term" value="F:endonuclease activity"/>
    <property type="evidence" value="ECO:0007669"/>
    <property type="project" value="UniProtKB-KW"/>
</dbReference>
<dbReference type="RefSeq" id="WP_092685922.1">
    <property type="nucleotide sequence ID" value="NZ_FODT01000012.1"/>
</dbReference>
<sequence length="133" mass="15046">MIDFLDPNTWDAPPDTGRVWLDPANDLFAVVDMIDYAWALQWAWSVTPNSTGRKFYATRSTRLSGRGGPQTKLFLHKEILIRAGEIPPSRKHTIGDHRDGDSLNCRRENLAWATPVQNRANRHGVAALQRVLV</sequence>
<keyword evidence="1" id="KW-0255">Endonuclease</keyword>
<name>A0A1H8WHA3_9BRAD</name>
<dbReference type="Gene3D" id="3.90.75.20">
    <property type="match status" value="1"/>
</dbReference>
<protein>
    <submittedName>
        <fullName evidence="1">HNH endonuclease</fullName>
    </submittedName>
</protein>
<organism evidence="1 2">
    <name type="scientific">Rhodopseudomonas pseudopalustris</name>
    <dbReference type="NCBI Taxonomy" id="1513892"/>
    <lineage>
        <taxon>Bacteria</taxon>
        <taxon>Pseudomonadati</taxon>
        <taxon>Pseudomonadota</taxon>
        <taxon>Alphaproteobacteria</taxon>
        <taxon>Hyphomicrobiales</taxon>
        <taxon>Nitrobacteraceae</taxon>
        <taxon>Rhodopseudomonas</taxon>
    </lineage>
</organism>
<dbReference type="AlphaFoldDB" id="A0A1H8WHA3"/>
<evidence type="ECO:0000313" key="2">
    <source>
        <dbReference type="Proteomes" id="UP000199615"/>
    </source>
</evidence>